<feature type="transmembrane region" description="Helical" evidence="1">
    <location>
        <begin position="219"/>
        <end position="240"/>
    </location>
</feature>
<name>A0A2U1ZYR7_9MICO</name>
<keyword evidence="1" id="KW-0812">Transmembrane</keyword>
<accession>A0A2U1ZYR7</accession>
<dbReference type="EMBL" id="PYHR01000002">
    <property type="protein sequence ID" value="PWD52138.1"/>
    <property type="molecule type" value="Genomic_DNA"/>
</dbReference>
<feature type="transmembrane region" description="Helical" evidence="1">
    <location>
        <begin position="158"/>
        <end position="177"/>
    </location>
</feature>
<keyword evidence="1" id="KW-1133">Transmembrane helix</keyword>
<keyword evidence="3" id="KW-1185">Reference proteome</keyword>
<sequence>MGVGELMDRVIAAIRTAPRSTWLFGVLVVLALGALELLATALLPFGGIADLLVATGTGGEAWQDEALSEVHVLAGQLVTSTLASVVGAVATTVIVGWTARSLALAAPGASASPSPTWRALRPRLGGLLALMLLTVLVVTAAVAVPALLVALAVGTGSVGLVVLAAALGLAGTVAVLVRFAPAVVLALPEHATTDPAAGGPGASLRRAAGLVAGERWRLVGIWLLTVVVLTIAGGVVSTPFTGIGTYLAPDSLALWSVLGSIVASAVTAPLGALVLSLVHTELAERRGAPAAR</sequence>
<gene>
    <name evidence="2" type="ORF">C8046_17300</name>
</gene>
<organism evidence="2 3">
    <name type="scientific">Serinibacter arcticus</name>
    <dbReference type="NCBI Taxonomy" id="1655435"/>
    <lineage>
        <taxon>Bacteria</taxon>
        <taxon>Bacillati</taxon>
        <taxon>Actinomycetota</taxon>
        <taxon>Actinomycetes</taxon>
        <taxon>Micrococcales</taxon>
        <taxon>Beutenbergiaceae</taxon>
        <taxon>Serinibacter</taxon>
    </lineage>
</organism>
<feature type="transmembrane region" description="Helical" evidence="1">
    <location>
        <begin position="127"/>
        <end position="152"/>
    </location>
</feature>
<feature type="transmembrane region" description="Helical" evidence="1">
    <location>
        <begin position="82"/>
        <end position="106"/>
    </location>
</feature>
<dbReference type="AlphaFoldDB" id="A0A2U1ZYR7"/>
<dbReference type="Proteomes" id="UP000245166">
    <property type="component" value="Unassembled WGS sequence"/>
</dbReference>
<evidence type="ECO:0008006" key="4">
    <source>
        <dbReference type="Google" id="ProtNLM"/>
    </source>
</evidence>
<evidence type="ECO:0000313" key="2">
    <source>
        <dbReference type="EMBL" id="PWD52138.1"/>
    </source>
</evidence>
<keyword evidence="1" id="KW-0472">Membrane</keyword>
<evidence type="ECO:0000313" key="3">
    <source>
        <dbReference type="Proteomes" id="UP000245166"/>
    </source>
</evidence>
<feature type="transmembrane region" description="Helical" evidence="1">
    <location>
        <begin position="252"/>
        <end position="278"/>
    </location>
</feature>
<reference evidence="2 3" key="1">
    <citation type="submission" date="2018-03" db="EMBL/GenBank/DDBJ databases">
        <title>Genome assembly of novel Miniimonas species PCH200.</title>
        <authorList>
            <person name="Thakur V."/>
            <person name="Kumar V."/>
            <person name="Singh D."/>
        </authorList>
    </citation>
    <scope>NUCLEOTIDE SEQUENCE [LARGE SCALE GENOMIC DNA]</scope>
    <source>
        <strain evidence="2 3">PCH200</strain>
    </source>
</reference>
<comment type="caution">
    <text evidence="2">The sequence shown here is derived from an EMBL/GenBank/DDBJ whole genome shotgun (WGS) entry which is preliminary data.</text>
</comment>
<evidence type="ECO:0000256" key="1">
    <source>
        <dbReference type="SAM" id="Phobius"/>
    </source>
</evidence>
<feature type="transmembrane region" description="Helical" evidence="1">
    <location>
        <begin position="21"/>
        <end position="43"/>
    </location>
</feature>
<protein>
    <recommendedName>
        <fullName evidence="4">Integral membrane protein</fullName>
    </recommendedName>
</protein>
<proteinExistence type="predicted"/>